<evidence type="ECO:0000259" key="3">
    <source>
        <dbReference type="Pfam" id="PF03544"/>
    </source>
</evidence>
<feature type="domain" description="TonB C-terminal" evidence="3">
    <location>
        <begin position="216"/>
        <end position="275"/>
    </location>
</feature>
<keyword evidence="5" id="KW-1185">Reference proteome</keyword>
<keyword evidence="2" id="KW-1133">Transmembrane helix</keyword>
<dbReference type="Gene3D" id="3.30.1150.10">
    <property type="match status" value="1"/>
</dbReference>
<dbReference type="EMBL" id="JBBYHS010000014">
    <property type="protein sequence ID" value="MEL1254961.1"/>
    <property type="molecule type" value="Genomic_DNA"/>
</dbReference>
<reference evidence="4 5" key="1">
    <citation type="submission" date="2024-04" db="EMBL/GenBank/DDBJ databases">
        <title>Flavobacterium sp. DGU38 16S ribosomal RNA gene Genome sequencing and assembly.</title>
        <authorList>
            <person name="Park S."/>
        </authorList>
    </citation>
    <scope>NUCLEOTIDE SEQUENCE [LARGE SCALE GENOMIC DNA]</scope>
    <source>
        <strain evidence="4 5">DGU38</strain>
    </source>
</reference>
<name>A0ABU9IRD9_9FLAO</name>
<evidence type="ECO:0000313" key="5">
    <source>
        <dbReference type="Proteomes" id="UP001485226"/>
    </source>
</evidence>
<evidence type="ECO:0000256" key="1">
    <source>
        <dbReference type="SAM" id="MobiDB-lite"/>
    </source>
</evidence>
<sequence>MSKLSIYETKWTDLVFENKNKEYGAYQLRQENAKTTVTALFMALLLIATIGSLSMLIGKFTTSSTITENIPPIDEVMRPVDLDQIVQPKTDEAVAPPAQQQQAVTQVTQASQLVNPVVVPTQDALPDIAPNKDNTAVVDNTSSGTGTAVNALPSSGSGTGDGTGTSAGAEGGTGNTIVNSAILDKMPEFPGGIGKFYTYVGNNFNKPELDAEKTLRVYISFVIEKDGTMTDIVVKSDPGYGMGKEAVRVLKSLKTKWAPGILDGKPVRTAYNLPITIKTEME</sequence>
<dbReference type="Proteomes" id="UP001485226">
    <property type="component" value="Unassembled WGS sequence"/>
</dbReference>
<dbReference type="InterPro" id="IPR037682">
    <property type="entry name" value="TonB_C"/>
</dbReference>
<organism evidence="4 5">
    <name type="scientific">Flavobacterium calami</name>
    <dbReference type="NCBI Taxonomy" id="3139144"/>
    <lineage>
        <taxon>Bacteria</taxon>
        <taxon>Pseudomonadati</taxon>
        <taxon>Bacteroidota</taxon>
        <taxon>Flavobacteriia</taxon>
        <taxon>Flavobacteriales</taxon>
        <taxon>Flavobacteriaceae</taxon>
        <taxon>Flavobacterium</taxon>
    </lineage>
</organism>
<feature type="transmembrane region" description="Helical" evidence="2">
    <location>
        <begin position="37"/>
        <end position="57"/>
    </location>
</feature>
<dbReference type="RefSeq" id="WP_341693710.1">
    <property type="nucleotide sequence ID" value="NZ_JBBYHS010000014.1"/>
</dbReference>
<protein>
    <submittedName>
        <fullName evidence="4">Energy transducer TonB</fullName>
    </submittedName>
</protein>
<dbReference type="Pfam" id="PF03544">
    <property type="entry name" value="TonB_C"/>
    <property type="match status" value="1"/>
</dbReference>
<evidence type="ECO:0000256" key="2">
    <source>
        <dbReference type="SAM" id="Phobius"/>
    </source>
</evidence>
<feature type="compositionally biased region" description="Polar residues" evidence="1">
    <location>
        <begin position="138"/>
        <end position="148"/>
    </location>
</feature>
<feature type="region of interest" description="Disordered" evidence="1">
    <location>
        <begin position="138"/>
        <end position="173"/>
    </location>
</feature>
<gene>
    <name evidence="4" type="ORF">AAEO57_14320</name>
</gene>
<accession>A0ABU9IRD9</accession>
<comment type="caution">
    <text evidence="4">The sequence shown here is derived from an EMBL/GenBank/DDBJ whole genome shotgun (WGS) entry which is preliminary data.</text>
</comment>
<keyword evidence="2" id="KW-0472">Membrane</keyword>
<evidence type="ECO:0000313" key="4">
    <source>
        <dbReference type="EMBL" id="MEL1254961.1"/>
    </source>
</evidence>
<feature type="compositionally biased region" description="Gly residues" evidence="1">
    <location>
        <begin position="157"/>
        <end position="173"/>
    </location>
</feature>
<dbReference type="SUPFAM" id="SSF74653">
    <property type="entry name" value="TolA/TonB C-terminal domain"/>
    <property type="match status" value="1"/>
</dbReference>
<proteinExistence type="predicted"/>
<keyword evidence="2" id="KW-0812">Transmembrane</keyword>